<dbReference type="GO" id="GO:0004077">
    <property type="term" value="F:biotin--[biotin carboxyl-carrier protein] ligase activity"/>
    <property type="evidence" value="ECO:0007669"/>
    <property type="project" value="TreeGrafter"/>
</dbReference>
<dbReference type="EMBL" id="UZAN01000740">
    <property type="protein sequence ID" value="VDP20491.1"/>
    <property type="molecule type" value="Genomic_DNA"/>
</dbReference>
<dbReference type="OrthoDB" id="10250105at2759"/>
<evidence type="ECO:0000313" key="2">
    <source>
        <dbReference type="Proteomes" id="UP000272942"/>
    </source>
</evidence>
<keyword evidence="2" id="KW-1185">Reference proteome</keyword>
<reference evidence="1 2" key="2">
    <citation type="submission" date="2018-11" db="EMBL/GenBank/DDBJ databases">
        <authorList>
            <consortium name="Pathogen Informatics"/>
        </authorList>
    </citation>
    <scope>NUCLEOTIDE SEQUENCE [LARGE SCALE GENOMIC DNA]</scope>
    <source>
        <strain evidence="1 2">Egypt</strain>
    </source>
</reference>
<sequence>MAGVGVNVQNVAPSICLQQILDRIQPSTSPITPAEMMAQVLNQLERMIDCVLGPQATHGLDWLMNLYMRCWIHGNKRILVQTPSVAQGGVPRACIIIGLDAFGYLRVRDVQNGAEYTLHPDGNSMDMMRGLICPK</sequence>
<reference evidence="3" key="1">
    <citation type="submission" date="2016-06" db="UniProtKB">
        <authorList>
            <consortium name="WormBaseParasite"/>
        </authorList>
    </citation>
    <scope>IDENTIFICATION</scope>
</reference>
<dbReference type="PANTHER" id="PTHR12835:SF5">
    <property type="entry name" value="BIOTIN--PROTEIN LIGASE"/>
    <property type="match status" value="1"/>
</dbReference>
<evidence type="ECO:0000313" key="3">
    <source>
        <dbReference type="WBParaSite" id="ECPE_0000023501-mRNA-1"/>
    </source>
</evidence>
<gene>
    <name evidence="1" type="ORF">ECPE_LOCUS236</name>
</gene>
<dbReference type="AlphaFoldDB" id="A0A182ZZV1"/>
<dbReference type="Proteomes" id="UP000272942">
    <property type="component" value="Unassembled WGS sequence"/>
</dbReference>
<proteinExistence type="predicted"/>
<dbReference type="PANTHER" id="PTHR12835">
    <property type="entry name" value="BIOTIN PROTEIN LIGASE"/>
    <property type="match status" value="1"/>
</dbReference>
<evidence type="ECO:0000313" key="1">
    <source>
        <dbReference type="EMBL" id="VDP20491.1"/>
    </source>
</evidence>
<name>A0A182ZZV1_9TREM</name>
<dbReference type="GO" id="GO:0005737">
    <property type="term" value="C:cytoplasm"/>
    <property type="evidence" value="ECO:0007669"/>
    <property type="project" value="TreeGrafter"/>
</dbReference>
<organism evidence="3">
    <name type="scientific">Echinostoma caproni</name>
    <dbReference type="NCBI Taxonomy" id="27848"/>
    <lineage>
        <taxon>Eukaryota</taxon>
        <taxon>Metazoa</taxon>
        <taxon>Spiralia</taxon>
        <taxon>Lophotrochozoa</taxon>
        <taxon>Platyhelminthes</taxon>
        <taxon>Trematoda</taxon>
        <taxon>Digenea</taxon>
        <taxon>Plagiorchiida</taxon>
        <taxon>Echinostomata</taxon>
        <taxon>Echinostomatoidea</taxon>
        <taxon>Echinostomatidae</taxon>
        <taxon>Echinostoma</taxon>
    </lineage>
</organism>
<dbReference type="WBParaSite" id="ECPE_0000023501-mRNA-1">
    <property type="protein sequence ID" value="ECPE_0000023501-mRNA-1"/>
    <property type="gene ID" value="ECPE_0000023501"/>
</dbReference>
<protein>
    <submittedName>
        <fullName evidence="3">BPL/LPL catalytic domain-containing protein</fullName>
    </submittedName>
</protein>
<accession>A0A182ZZV1</accession>